<evidence type="ECO:0000259" key="1">
    <source>
        <dbReference type="Pfam" id="PF20700"/>
    </source>
</evidence>
<dbReference type="InterPro" id="IPR036397">
    <property type="entry name" value="RNaseH_sf"/>
</dbReference>
<dbReference type="OrthoDB" id="7692185at2759"/>
<accession>A0A6J8BUG8</accession>
<keyword evidence="3" id="KW-1185">Reference proteome</keyword>
<evidence type="ECO:0000313" key="2">
    <source>
        <dbReference type="EMBL" id="CAC5387166.1"/>
    </source>
</evidence>
<name>A0A6J8BUG8_MYTCO</name>
<organism evidence="2 3">
    <name type="scientific">Mytilus coruscus</name>
    <name type="common">Sea mussel</name>
    <dbReference type="NCBI Taxonomy" id="42192"/>
    <lineage>
        <taxon>Eukaryota</taxon>
        <taxon>Metazoa</taxon>
        <taxon>Spiralia</taxon>
        <taxon>Lophotrochozoa</taxon>
        <taxon>Mollusca</taxon>
        <taxon>Bivalvia</taxon>
        <taxon>Autobranchia</taxon>
        <taxon>Pteriomorphia</taxon>
        <taxon>Mytilida</taxon>
        <taxon>Mytiloidea</taxon>
        <taxon>Mytilidae</taxon>
        <taxon>Mytilinae</taxon>
        <taxon>Mytilus</taxon>
    </lineage>
</organism>
<feature type="domain" description="Mutator-like transposase" evidence="1">
    <location>
        <begin position="15"/>
        <end position="116"/>
    </location>
</feature>
<dbReference type="EMBL" id="CACVKT020003987">
    <property type="protein sequence ID" value="CAC5387166.1"/>
    <property type="molecule type" value="Genomic_DNA"/>
</dbReference>
<evidence type="ECO:0000313" key="3">
    <source>
        <dbReference type="Proteomes" id="UP000507470"/>
    </source>
</evidence>
<gene>
    <name evidence="2" type="ORF">MCOR_22532</name>
</gene>
<dbReference type="Pfam" id="PF20700">
    <property type="entry name" value="Mutator"/>
    <property type="match status" value="1"/>
</dbReference>
<dbReference type="GO" id="GO:0003676">
    <property type="term" value="F:nucleic acid binding"/>
    <property type="evidence" value="ECO:0007669"/>
    <property type="project" value="InterPro"/>
</dbReference>
<reference evidence="2 3" key="1">
    <citation type="submission" date="2020-06" db="EMBL/GenBank/DDBJ databases">
        <authorList>
            <person name="Li R."/>
            <person name="Bekaert M."/>
        </authorList>
    </citation>
    <scope>NUCLEOTIDE SEQUENCE [LARGE SCALE GENOMIC DNA]</scope>
    <source>
        <strain evidence="3">wild</strain>
    </source>
</reference>
<protein>
    <recommendedName>
        <fullName evidence="1">Mutator-like transposase domain-containing protein</fullName>
    </recommendedName>
</protein>
<dbReference type="Gene3D" id="3.30.420.10">
    <property type="entry name" value="Ribonuclease H-like superfamily/Ribonuclease H"/>
    <property type="match status" value="1"/>
</dbReference>
<sequence>MNINFLFRDAAPGKDWQKRVTGCLYSSPSGVGTEIDQLTGKMLDYDLCVTHCAIFHSARKAKSDAKPHNCKKNWTKSTKAMHGIVKLTGAFMMKNIEDVFRVPVDVLIMDDDAASLSRPNKSIAPSSSAVTGLTANGNMLFYKGKPVHTVTSETAFQSFVLWLEQYSQVMQVAHNGKLFDARRPIKTCPN</sequence>
<dbReference type="AlphaFoldDB" id="A0A6J8BUG8"/>
<dbReference type="Proteomes" id="UP000507470">
    <property type="component" value="Unassembled WGS sequence"/>
</dbReference>
<proteinExistence type="predicted"/>
<dbReference type="InterPro" id="IPR049012">
    <property type="entry name" value="Mutator_transp_dom"/>
</dbReference>